<keyword evidence="15" id="KW-1185">Reference proteome</keyword>
<evidence type="ECO:0000256" key="1">
    <source>
        <dbReference type="ARBA" id="ARBA00004651"/>
    </source>
</evidence>
<accession>A0A9W3ECS7</accession>
<comment type="similarity">
    <text evidence="14">Belongs to the G-protein coupled receptor 1 family.</text>
</comment>
<dbReference type="PRINTS" id="PR00237">
    <property type="entry name" value="GPCRRHODOPSN"/>
</dbReference>
<protein>
    <recommendedName>
        <fullName evidence="14">Adenosine receptor A2</fullName>
    </recommendedName>
</protein>
<evidence type="ECO:0000256" key="5">
    <source>
        <dbReference type="ARBA" id="ARBA00023040"/>
    </source>
</evidence>
<keyword evidence="8 14" id="KW-1015">Disulfide bond</keyword>
<name>A0A9W3ECS7_CAMBA</name>
<keyword evidence="4 14" id="KW-1133">Transmembrane helix</keyword>
<evidence type="ECO:0000256" key="4">
    <source>
        <dbReference type="ARBA" id="ARBA00022989"/>
    </source>
</evidence>
<keyword evidence="2 14" id="KW-1003">Cell membrane</keyword>
<evidence type="ECO:0000256" key="3">
    <source>
        <dbReference type="ARBA" id="ARBA00022692"/>
    </source>
</evidence>
<reference evidence="16" key="1">
    <citation type="submission" date="2025-08" db="UniProtKB">
        <authorList>
            <consortium name="RefSeq"/>
        </authorList>
    </citation>
    <scope>IDENTIFICATION</scope>
    <source>
        <tissue evidence="16">Blood</tissue>
    </source>
</reference>
<dbReference type="Gene3D" id="1.20.1070.10">
    <property type="entry name" value="Rhodopsin 7-helix transmembrane proteins"/>
    <property type="match status" value="1"/>
</dbReference>
<evidence type="ECO:0000313" key="15">
    <source>
        <dbReference type="Proteomes" id="UP001732780"/>
    </source>
</evidence>
<evidence type="ECO:0000256" key="10">
    <source>
        <dbReference type="ARBA" id="ARBA00023180"/>
    </source>
</evidence>
<dbReference type="PRINTS" id="PR00424">
    <property type="entry name" value="ADENOSINER"/>
</dbReference>
<dbReference type="GO" id="GO:0042311">
    <property type="term" value="P:vasodilation"/>
    <property type="evidence" value="ECO:0007669"/>
    <property type="project" value="TreeGrafter"/>
</dbReference>
<gene>
    <name evidence="16" type="primary">ADORA2B</name>
</gene>
<dbReference type="PANTHER" id="PTHR24246">
    <property type="entry name" value="OLFACTORY RECEPTOR AND ADENOSINE RECEPTOR"/>
    <property type="match status" value="1"/>
</dbReference>
<dbReference type="InterPro" id="IPR017452">
    <property type="entry name" value="GPCR_Rhodpsn_7TM"/>
</dbReference>
<dbReference type="InterPro" id="IPR000276">
    <property type="entry name" value="GPCR_Rhodpsn"/>
</dbReference>
<keyword evidence="7" id="KW-0564">Palmitate</keyword>
<keyword evidence="9 14" id="KW-0675">Receptor</keyword>
<dbReference type="GO" id="GO:0007189">
    <property type="term" value="P:adenylate cyclase-activating G protein-coupled receptor signaling pathway"/>
    <property type="evidence" value="ECO:0007669"/>
    <property type="project" value="TreeGrafter"/>
</dbReference>
<dbReference type="InterPro" id="IPR001435">
    <property type="entry name" value="Adeno_A2B_rcpt"/>
</dbReference>
<dbReference type="GO" id="GO:0005886">
    <property type="term" value="C:plasma membrane"/>
    <property type="evidence" value="ECO:0007669"/>
    <property type="project" value="UniProtKB-SubCell"/>
</dbReference>
<keyword evidence="6 14" id="KW-0472">Membrane</keyword>
<sequence length="539" mass="57029">GRGAARSRGGLAVGCPARGTGEVGTSGPRRPRVRAPRCLLAAPGPLQASPAGPARSTGSGGGARKAAGRRPAVWVLSPRGSRGRAGAPAGPIPTPAPAPGRRTGRALGQRVGREKRWRPRPGRGAPRGRYGPTPRRREPPSPRRLGGGGGAAGGRGRTRAGTANARRPRAAPPRPAARPPGRARVPGSDAAGDARSGRSGQPGGAEPKLEAQDALYVALELALAALSVAGNVLVCAAVGASSALQTPTNYFLVSLAAADMAVGLFAIPFAVTISLGFCTDLHSCLFLACFVLVLTQSSIFSLLAVAVDRYLAVRVPLRYKSLVTGARARAVIAVLWVLAFGIGLTPFLGWNRGKGSATNCTEPGDRPANDSCCRVKCLFENVVPMSYMVYFNFFGCVLPPLLTMLAIYVKIFMVACRQLQRMELRDHSRTVLQREIHVAKSLAMIVGIFALCWLPVHAINCATLFQPAWAKEKPRWVMNTAILLSHANSVVNPIVYAYRNRDFRCMFHRIISRYVLCQTDVLKSGNGPAGPQPALDVSL</sequence>
<organism evidence="15 16">
    <name type="scientific">Camelus bactrianus</name>
    <name type="common">Bactrian camel</name>
    <dbReference type="NCBI Taxonomy" id="9837"/>
    <lineage>
        <taxon>Eukaryota</taxon>
        <taxon>Metazoa</taxon>
        <taxon>Chordata</taxon>
        <taxon>Craniata</taxon>
        <taxon>Vertebrata</taxon>
        <taxon>Euteleostomi</taxon>
        <taxon>Mammalia</taxon>
        <taxon>Eutheria</taxon>
        <taxon>Laurasiatheria</taxon>
        <taxon>Artiodactyla</taxon>
        <taxon>Tylopoda</taxon>
        <taxon>Camelidae</taxon>
        <taxon>Camelus</taxon>
    </lineage>
</organism>
<dbReference type="PROSITE" id="PS00237">
    <property type="entry name" value="G_PROTEIN_RECEP_F1_1"/>
    <property type="match status" value="1"/>
</dbReference>
<dbReference type="PROSITE" id="PS50262">
    <property type="entry name" value="G_PROTEIN_RECEP_F1_2"/>
    <property type="match status" value="1"/>
</dbReference>
<dbReference type="KEGG" id="cbai:105061675"/>
<keyword evidence="10 14" id="KW-0325">Glycoprotein</keyword>
<dbReference type="PRINTS" id="PR00554">
    <property type="entry name" value="ADENOSINA2BR"/>
</dbReference>
<dbReference type="PANTHER" id="PTHR24246:SF18">
    <property type="entry name" value="ADENOSINE RECEPTOR A2B"/>
    <property type="match status" value="1"/>
</dbReference>
<keyword evidence="5 14" id="KW-0297">G-protein coupled receptor</keyword>
<evidence type="ECO:0000256" key="2">
    <source>
        <dbReference type="ARBA" id="ARBA00022475"/>
    </source>
</evidence>
<dbReference type="Pfam" id="PF00001">
    <property type="entry name" value="7tm_1"/>
    <property type="match status" value="1"/>
</dbReference>
<proteinExistence type="inferred from homology"/>
<dbReference type="SUPFAM" id="SSF81321">
    <property type="entry name" value="Family A G protein-coupled receptor-like"/>
    <property type="match status" value="1"/>
</dbReference>
<dbReference type="InterPro" id="IPR001634">
    <property type="entry name" value="Adenosn_rcpt"/>
</dbReference>
<dbReference type="RefSeq" id="XP_010944082.2">
    <property type="nucleotide sequence ID" value="XM_010945780.3"/>
</dbReference>
<feature type="non-terminal residue" evidence="16">
    <location>
        <position position="1"/>
    </location>
</feature>
<evidence type="ECO:0000313" key="16">
    <source>
        <dbReference type="RefSeq" id="XP_010944082.2"/>
    </source>
</evidence>
<keyword evidence="3 14" id="KW-0812">Transmembrane</keyword>
<dbReference type="AlphaFoldDB" id="A0A9W3ECS7"/>
<comment type="subcellular location">
    <subcellularLocation>
        <location evidence="1 14">Cell membrane</location>
        <topology evidence="1 14">Multi-pass membrane protein</topology>
    </subcellularLocation>
</comment>
<dbReference type="CTD" id="136"/>
<evidence type="ECO:0000256" key="8">
    <source>
        <dbReference type="ARBA" id="ARBA00023157"/>
    </source>
</evidence>
<keyword evidence="12" id="KW-0449">Lipoprotein</keyword>
<dbReference type="Proteomes" id="UP001732780">
    <property type="component" value="Chromosome 16"/>
</dbReference>
<comment type="function">
    <text evidence="13 14">Receptor for adenosine. The activity of this receptor is mediated by G proteins which activate adenylyl cyclase.</text>
</comment>
<keyword evidence="11 14" id="KW-0807">Transducer</keyword>
<dbReference type="GeneID" id="105061675"/>
<evidence type="ECO:0000256" key="7">
    <source>
        <dbReference type="ARBA" id="ARBA00023139"/>
    </source>
</evidence>
<evidence type="ECO:0000256" key="11">
    <source>
        <dbReference type="ARBA" id="ARBA00023224"/>
    </source>
</evidence>
<evidence type="ECO:0000256" key="6">
    <source>
        <dbReference type="ARBA" id="ARBA00023136"/>
    </source>
</evidence>
<evidence type="ECO:0000256" key="9">
    <source>
        <dbReference type="ARBA" id="ARBA00023170"/>
    </source>
</evidence>
<evidence type="ECO:0000256" key="13">
    <source>
        <dbReference type="ARBA" id="ARBA00024642"/>
    </source>
</evidence>
<evidence type="ECO:0000256" key="12">
    <source>
        <dbReference type="ARBA" id="ARBA00023288"/>
    </source>
</evidence>
<dbReference type="GO" id="GO:0001609">
    <property type="term" value="F:G protein-coupled adenosine receptor activity"/>
    <property type="evidence" value="ECO:0007669"/>
    <property type="project" value="UniProtKB-UniRule"/>
</dbReference>
<dbReference type="OrthoDB" id="9679522at2759"/>
<evidence type="ECO:0000256" key="14">
    <source>
        <dbReference type="RuleBase" id="RU201114"/>
    </source>
</evidence>